<evidence type="ECO:0000259" key="4">
    <source>
        <dbReference type="PROSITE" id="PS51685"/>
    </source>
</evidence>
<dbReference type="SUPFAM" id="SSF53335">
    <property type="entry name" value="S-adenosyl-L-methionine-dependent methyltransferases"/>
    <property type="match status" value="1"/>
</dbReference>
<evidence type="ECO:0000313" key="6">
    <source>
        <dbReference type="Proteomes" id="UP000186817"/>
    </source>
</evidence>
<keyword evidence="1 3" id="KW-0808">Transferase</keyword>
<sequence length="464" mass="51395">MPFLFRELLLRVSWSIVSPRGNVCARPEKCRKSPPARRLGGSAVRSLDPSRSLHRATFLALVFGCFGSDTPAKARRRFRSIQPGEYDEADPESGCVLTGAMMQPAAKHAVLQTCGVTLLLLPIAGYMWQKFTSKVASQSLSSLLAVLWTYRRTDFRGFMKSHRAAIQKGKESGDYVPGVMNYYSLMSDLITLTSGPFWHFVPMIKGLSRDESHVRFHHTLSQYLGAGKDDKVLEIGCGYGEMGRQVAKISGASVTGLTMADAEIEGGNLRIKEAGLDDRCKIVQGNYHKTEFQDASFDKVFGVYTLKYSSNLEAVFAEMARLLKPGGKFLSYEILVTDKFDSTNAEHREYVGNISTCTCMPPLWPAEAMRSAAKKAGLVPVVEEDIGAVATARPWYTCFTNGVYQILVCPLLLPFFRGAETLRLLPPAFSDWFENLLVHPTVDFVRAGRLGIISGTVVMTWQKP</sequence>
<dbReference type="CDD" id="cd02440">
    <property type="entry name" value="AdoMet_MTases"/>
    <property type="match status" value="1"/>
</dbReference>
<name>A0A1Q9ENX7_SYMMI</name>
<comment type="similarity">
    <text evidence="2 3">Belongs to the class I-like SAM-binding methyltransferase superfamily. Erg6/SMT family.</text>
</comment>
<dbReference type="PANTHER" id="PTHR44068:SF1">
    <property type="entry name" value="HYPOTHETICAL LOC100005854"/>
    <property type="match status" value="1"/>
</dbReference>
<organism evidence="5 6">
    <name type="scientific">Symbiodinium microadriaticum</name>
    <name type="common">Dinoflagellate</name>
    <name type="synonym">Zooxanthella microadriatica</name>
    <dbReference type="NCBI Taxonomy" id="2951"/>
    <lineage>
        <taxon>Eukaryota</taxon>
        <taxon>Sar</taxon>
        <taxon>Alveolata</taxon>
        <taxon>Dinophyceae</taxon>
        <taxon>Suessiales</taxon>
        <taxon>Symbiodiniaceae</taxon>
        <taxon>Symbiodinium</taxon>
    </lineage>
</organism>
<evidence type="ECO:0000313" key="5">
    <source>
        <dbReference type="EMBL" id="OLQ09145.1"/>
    </source>
</evidence>
<dbReference type="InterPro" id="IPR041698">
    <property type="entry name" value="Methyltransf_25"/>
</dbReference>
<accession>A0A1Q9ENX7</accession>
<keyword evidence="6" id="KW-1185">Reference proteome</keyword>
<feature type="domain" description="SAM-dependent methyltransferase Erg6/SMT-type" evidence="4">
    <location>
        <begin position="182"/>
        <end position="464"/>
    </location>
</feature>
<dbReference type="InterPro" id="IPR029063">
    <property type="entry name" value="SAM-dependent_MTases_sf"/>
</dbReference>
<evidence type="ECO:0000256" key="3">
    <source>
        <dbReference type="PROSITE-ProRule" id="PRU01022"/>
    </source>
</evidence>
<dbReference type="InterPro" id="IPR030384">
    <property type="entry name" value="MeTrfase_SMT"/>
</dbReference>
<dbReference type="GO" id="GO:0016126">
    <property type="term" value="P:sterol biosynthetic process"/>
    <property type="evidence" value="ECO:0007669"/>
    <property type="project" value="TreeGrafter"/>
</dbReference>
<dbReference type="Proteomes" id="UP000186817">
    <property type="component" value="Unassembled WGS sequence"/>
</dbReference>
<reference evidence="5 6" key="1">
    <citation type="submission" date="2016-02" db="EMBL/GenBank/DDBJ databases">
        <title>Genome analysis of coral dinoflagellate symbionts highlights evolutionary adaptations to a symbiotic lifestyle.</title>
        <authorList>
            <person name="Aranda M."/>
            <person name="Li Y."/>
            <person name="Liew Y.J."/>
            <person name="Baumgarten S."/>
            <person name="Simakov O."/>
            <person name="Wilson M."/>
            <person name="Piel J."/>
            <person name="Ashoor H."/>
            <person name="Bougouffa S."/>
            <person name="Bajic V.B."/>
            <person name="Ryu T."/>
            <person name="Ravasi T."/>
            <person name="Bayer T."/>
            <person name="Micklem G."/>
            <person name="Kim H."/>
            <person name="Bhak J."/>
            <person name="Lajeunesse T.C."/>
            <person name="Voolstra C.R."/>
        </authorList>
    </citation>
    <scope>NUCLEOTIDE SEQUENCE [LARGE SCALE GENOMIC DNA]</scope>
    <source>
        <strain evidence="5 6">CCMP2467</strain>
    </source>
</reference>
<dbReference type="InterPro" id="IPR050447">
    <property type="entry name" value="Erg6_SMT_methyltransf"/>
</dbReference>
<dbReference type="OrthoDB" id="8300214at2759"/>
<dbReference type="Gene3D" id="3.40.50.150">
    <property type="entry name" value="Vaccinia Virus protein VP39"/>
    <property type="match status" value="1"/>
</dbReference>
<dbReference type="GO" id="GO:0032259">
    <property type="term" value="P:methylation"/>
    <property type="evidence" value="ECO:0007669"/>
    <property type="project" value="UniProtKB-KW"/>
</dbReference>
<dbReference type="AlphaFoldDB" id="A0A1Q9ENX7"/>
<dbReference type="Pfam" id="PF13649">
    <property type="entry name" value="Methyltransf_25"/>
    <property type="match status" value="1"/>
</dbReference>
<keyword evidence="3" id="KW-0949">S-adenosyl-L-methionine</keyword>
<evidence type="ECO:0000256" key="1">
    <source>
        <dbReference type="ARBA" id="ARBA00022679"/>
    </source>
</evidence>
<evidence type="ECO:0000256" key="2">
    <source>
        <dbReference type="ARBA" id="ARBA00038188"/>
    </source>
</evidence>
<gene>
    <name evidence="5" type="primary">strm-1</name>
    <name evidence="5" type="ORF">AK812_SmicGene7264</name>
</gene>
<protein>
    <submittedName>
        <fullName evidence="5">Sterol 4-C-methyltransferase strm-1</fullName>
    </submittedName>
</protein>
<dbReference type="GO" id="GO:0003838">
    <property type="term" value="F:sterol 24-C-methyltransferase activity"/>
    <property type="evidence" value="ECO:0007669"/>
    <property type="project" value="TreeGrafter"/>
</dbReference>
<dbReference type="PANTHER" id="PTHR44068">
    <property type="entry name" value="ZGC:194242"/>
    <property type="match status" value="1"/>
</dbReference>
<dbReference type="EMBL" id="LSRX01000103">
    <property type="protein sequence ID" value="OLQ09145.1"/>
    <property type="molecule type" value="Genomic_DNA"/>
</dbReference>
<keyword evidence="3 5" id="KW-0489">Methyltransferase</keyword>
<dbReference type="PROSITE" id="PS51685">
    <property type="entry name" value="SAM_MT_ERG6_SMT"/>
    <property type="match status" value="1"/>
</dbReference>
<comment type="caution">
    <text evidence="5">The sequence shown here is derived from an EMBL/GenBank/DDBJ whole genome shotgun (WGS) entry which is preliminary data.</text>
</comment>
<dbReference type="OMA" id="TSGPFWH"/>
<proteinExistence type="inferred from homology"/>
<dbReference type="GO" id="GO:0005783">
    <property type="term" value="C:endoplasmic reticulum"/>
    <property type="evidence" value="ECO:0007669"/>
    <property type="project" value="TreeGrafter"/>
</dbReference>